<reference evidence="2" key="1">
    <citation type="submission" date="2018-05" db="EMBL/GenBank/DDBJ databases">
        <authorList>
            <person name="Lanie J.A."/>
            <person name="Ng W.-L."/>
            <person name="Kazmierczak K.M."/>
            <person name="Andrzejewski T.M."/>
            <person name="Davidsen T.M."/>
            <person name="Wayne K.J."/>
            <person name="Tettelin H."/>
            <person name="Glass J.I."/>
            <person name="Rusch D."/>
            <person name="Podicherti R."/>
            <person name="Tsui H.-C.T."/>
            <person name="Winkler M.E."/>
        </authorList>
    </citation>
    <scope>NUCLEOTIDE SEQUENCE</scope>
</reference>
<name>A0A382IT52_9ZZZZ</name>
<keyword evidence="1" id="KW-0472">Membrane</keyword>
<proteinExistence type="predicted"/>
<accession>A0A382IT52</accession>
<gene>
    <name evidence="2" type="ORF">METZ01_LOCUS255714</name>
</gene>
<feature type="transmembrane region" description="Helical" evidence="1">
    <location>
        <begin position="12"/>
        <end position="32"/>
    </location>
</feature>
<feature type="transmembrane region" description="Helical" evidence="1">
    <location>
        <begin position="44"/>
        <end position="68"/>
    </location>
</feature>
<evidence type="ECO:0000313" key="2">
    <source>
        <dbReference type="EMBL" id="SVC02860.1"/>
    </source>
</evidence>
<keyword evidence="1" id="KW-1133">Transmembrane helix</keyword>
<dbReference type="EMBL" id="UINC01069465">
    <property type="protein sequence ID" value="SVC02860.1"/>
    <property type="molecule type" value="Genomic_DNA"/>
</dbReference>
<protein>
    <submittedName>
        <fullName evidence="2">Uncharacterized protein</fullName>
    </submittedName>
</protein>
<sequence>MKTALNNVNGWLGGIVGLLKTVIVFFVFASIVWPTGIPNVIGGIMNLVGMFLGGGLAGLLALLVFCSFME</sequence>
<organism evidence="2">
    <name type="scientific">marine metagenome</name>
    <dbReference type="NCBI Taxonomy" id="408172"/>
    <lineage>
        <taxon>unclassified sequences</taxon>
        <taxon>metagenomes</taxon>
        <taxon>ecological metagenomes</taxon>
    </lineage>
</organism>
<evidence type="ECO:0000256" key="1">
    <source>
        <dbReference type="SAM" id="Phobius"/>
    </source>
</evidence>
<keyword evidence="1" id="KW-0812">Transmembrane</keyword>
<dbReference type="AlphaFoldDB" id="A0A382IT52"/>